<evidence type="ECO:0000313" key="3">
    <source>
        <dbReference type="Proteomes" id="UP001215231"/>
    </source>
</evidence>
<dbReference type="InterPro" id="IPR012337">
    <property type="entry name" value="RNaseH-like_sf"/>
</dbReference>
<name>A0ABY7VBL3_9GAMM</name>
<accession>A0ABY7VBL3</accession>
<dbReference type="SUPFAM" id="SSF53098">
    <property type="entry name" value="Ribonuclease H-like"/>
    <property type="match status" value="1"/>
</dbReference>
<dbReference type="InterPro" id="IPR036397">
    <property type="entry name" value="RNaseH_sf"/>
</dbReference>
<evidence type="ECO:0000313" key="2">
    <source>
        <dbReference type="EMBL" id="WDE11030.1"/>
    </source>
</evidence>
<proteinExistence type="predicted"/>
<keyword evidence="3" id="KW-1185">Reference proteome</keyword>
<dbReference type="InterPro" id="IPR001584">
    <property type="entry name" value="Integrase_cat-core"/>
</dbReference>
<dbReference type="Proteomes" id="UP001215231">
    <property type="component" value="Chromosome"/>
</dbReference>
<evidence type="ECO:0000259" key="1">
    <source>
        <dbReference type="PROSITE" id="PS50994"/>
    </source>
</evidence>
<gene>
    <name evidence="2" type="ORF">H3N35_22775</name>
</gene>
<dbReference type="Pfam" id="PF13683">
    <property type="entry name" value="rve_3"/>
    <property type="match status" value="1"/>
</dbReference>
<protein>
    <submittedName>
        <fullName evidence="2">Transposase</fullName>
    </submittedName>
</protein>
<organism evidence="2 3">
    <name type="scientific">Thalassomonas haliotis</name>
    <dbReference type="NCBI Taxonomy" id="485448"/>
    <lineage>
        <taxon>Bacteria</taxon>
        <taxon>Pseudomonadati</taxon>
        <taxon>Pseudomonadota</taxon>
        <taxon>Gammaproteobacteria</taxon>
        <taxon>Alteromonadales</taxon>
        <taxon>Colwelliaceae</taxon>
        <taxon>Thalassomonas</taxon>
    </lineage>
</organism>
<feature type="domain" description="Integrase catalytic" evidence="1">
    <location>
        <begin position="1"/>
        <end position="65"/>
    </location>
</feature>
<reference evidence="2 3" key="1">
    <citation type="journal article" date="2022" name="Mar. Drugs">
        <title>Bioassay-Guided Fractionation Leads to the Detection of Cholic Acid Generated by the Rare Thalassomonas sp.</title>
        <authorList>
            <person name="Pheiffer F."/>
            <person name="Schneider Y.K."/>
            <person name="Hansen E.H."/>
            <person name="Andersen J.H."/>
            <person name="Isaksson J."/>
            <person name="Busche T."/>
            <person name="R C."/>
            <person name="Kalinowski J."/>
            <person name="Zyl L.V."/>
            <person name="Trindade M."/>
        </authorList>
    </citation>
    <scope>NUCLEOTIDE SEQUENCE [LARGE SCALE GENOMIC DNA]</scope>
    <source>
        <strain evidence="2 3">A5K-61T</strain>
    </source>
</reference>
<dbReference type="RefSeq" id="WP_420794470.1">
    <property type="nucleotide sequence ID" value="NZ_CP059693.1"/>
</dbReference>
<dbReference type="EMBL" id="CP059693">
    <property type="protein sequence ID" value="WDE11030.1"/>
    <property type="molecule type" value="Genomic_DNA"/>
</dbReference>
<sequence length="89" mass="10752">MPRPGENGRIERFFGTLKSKIKRLDLTTFDSIQDELAVFRFWYNQIRPHQNLAGYTPMEVWQNQPNRHKNKAIWVNDWHGLLTGYYFPR</sequence>
<dbReference type="PROSITE" id="PS50994">
    <property type="entry name" value="INTEGRASE"/>
    <property type="match status" value="1"/>
</dbReference>
<dbReference type="Gene3D" id="3.30.420.10">
    <property type="entry name" value="Ribonuclease H-like superfamily/Ribonuclease H"/>
    <property type="match status" value="1"/>
</dbReference>